<accession>A0A445N0A6</accession>
<feature type="domain" description="Amidohydrolase-related" evidence="5">
    <location>
        <begin position="75"/>
        <end position="358"/>
    </location>
</feature>
<sequence length="587" mass="64498">MKRNFDRDIALLVSIACGKVEADMYLKNGRIVNVHTGEILRGIGVAIGGNRIAYVGLNTNMIGPATRVIDCENCFVTPAYVDAHCHMDYLYNPCAFVKHVLSMGTTTVLSELTECGVLSKKGLDYLLGATENLPVKCYYSLPSTLPPFPEIEGIDFFDLTVMEQYRIHPRILSLGEITSWPRVTDLDHKIMEKIHFANSNGLLIEGHLTGCKNHEINAMIAAGITSCHESITAPEAKEKLELGLYVMLRHGSVRSDMKELSLLVTENPKINISRIILTLDWMSPEDMVAHGYMNYLIKSAIETGIDPVQAIQMTTINPATYLGLDRDVGSVAPGRRADILIVDNIENGMPVRVIAEGRLAAQYGKLCEEPALSEFNGRVLRLGNWPTKKYTDDDFEIFAPPGSSGVIEFPVIKVINKAVTKRMDIRVMVEGGRIHPELKDGITRLSIIRPDGSVATGLVYGFGDNIGGLATSLGVYNNKLIIIGGNKKDMADATNRMLGLGGGIVLVKDGRLISEIPLPIAGIQSGDDVDRMAGKMIRMKKELRALGCFLEDPFYTIHFLTMSGLPYLRILPNGILDVVKKQIVFPL</sequence>
<comment type="similarity">
    <text evidence="1">Belongs to the metallo-dependent hydrolases superfamily. Adenine deaminase family.</text>
</comment>
<dbReference type="InterPro" id="IPR006680">
    <property type="entry name" value="Amidohydro-rel"/>
</dbReference>
<dbReference type="Gene3D" id="3.20.20.140">
    <property type="entry name" value="Metal-dependent hydrolases"/>
    <property type="match status" value="1"/>
</dbReference>
<dbReference type="InterPro" id="IPR032466">
    <property type="entry name" value="Metal_Hydrolase"/>
</dbReference>
<dbReference type="AlphaFoldDB" id="A0A445N0A6"/>
<dbReference type="PROSITE" id="PS01137">
    <property type="entry name" value="TATD_1"/>
    <property type="match status" value="1"/>
</dbReference>
<dbReference type="PANTHER" id="PTHR11113">
    <property type="entry name" value="N-ACETYLGLUCOSAMINE-6-PHOSPHATE DEACETYLASE"/>
    <property type="match status" value="1"/>
</dbReference>
<feature type="domain" description="Adenine deaminase C-terminal" evidence="6">
    <location>
        <begin position="418"/>
        <end position="581"/>
    </location>
</feature>
<evidence type="ECO:0000256" key="4">
    <source>
        <dbReference type="ARBA" id="ARBA00047720"/>
    </source>
</evidence>
<reference evidence="7" key="1">
    <citation type="submission" date="2018-01" db="EMBL/GenBank/DDBJ databases">
        <authorList>
            <person name="Regsiter A."/>
            <person name="William W."/>
        </authorList>
    </citation>
    <scope>NUCLEOTIDE SEQUENCE</scope>
    <source>
        <strain evidence="7">TRIP AH-1</strain>
    </source>
</reference>
<gene>
    <name evidence="7" type="ORF">PITCH_A420074</name>
</gene>
<dbReference type="InterPro" id="IPR011059">
    <property type="entry name" value="Metal-dep_hydrolase_composite"/>
</dbReference>
<dbReference type="SUPFAM" id="SSF51338">
    <property type="entry name" value="Composite domain of metallo-dependent hydrolases"/>
    <property type="match status" value="1"/>
</dbReference>
<dbReference type="Gene3D" id="2.30.40.10">
    <property type="entry name" value="Urease, subunit C, domain 1"/>
    <property type="match status" value="1"/>
</dbReference>
<dbReference type="Pfam" id="PF13382">
    <property type="entry name" value="Adenine_deam_C"/>
    <property type="match status" value="1"/>
</dbReference>
<dbReference type="SUPFAM" id="SSF51556">
    <property type="entry name" value="Metallo-dependent hydrolases"/>
    <property type="match status" value="1"/>
</dbReference>
<evidence type="ECO:0000259" key="5">
    <source>
        <dbReference type="Pfam" id="PF01979"/>
    </source>
</evidence>
<dbReference type="EC" id="3.5.4.2" evidence="2"/>
<dbReference type="InterPro" id="IPR018228">
    <property type="entry name" value="DNase_TatD-rel_CS"/>
</dbReference>
<comment type="catalytic activity">
    <reaction evidence="4">
        <text>adenine + H2O + H(+) = hypoxanthine + NH4(+)</text>
        <dbReference type="Rhea" id="RHEA:23688"/>
        <dbReference type="ChEBI" id="CHEBI:15377"/>
        <dbReference type="ChEBI" id="CHEBI:15378"/>
        <dbReference type="ChEBI" id="CHEBI:16708"/>
        <dbReference type="ChEBI" id="CHEBI:17368"/>
        <dbReference type="ChEBI" id="CHEBI:28938"/>
        <dbReference type="EC" id="3.5.4.2"/>
    </reaction>
</comment>
<keyword evidence="3 7" id="KW-0378">Hydrolase</keyword>
<evidence type="ECO:0000313" key="7">
    <source>
        <dbReference type="EMBL" id="SPD75113.1"/>
    </source>
</evidence>
<evidence type="ECO:0000256" key="3">
    <source>
        <dbReference type="ARBA" id="ARBA00022801"/>
    </source>
</evidence>
<evidence type="ECO:0000256" key="2">
    <source>
        <dbReference type="ARBA" id="ARBA00012782"/>
    </source>
</evidence>
<dbReference type="GO" id="GO:0000034">
    <property type="term" value="F:adenine deaminase activity"/>
    <property type="evidence" value="ECO:0007669"/>
    <property type="project" value="UniProtKB-EC"/>
</dbReference>
<protein>
    <recommendedName>
        <fullName evidence="2">adenine deaminase</fullName>
        <ecNumber evidence="2">3.5.4.2</ecNumber>
    </recommendedName>
</protein>
<name>A0A445N0A6_9BACT</name>
<evidence type="ECO:0000259" key="6">
    <source>
        <dbReference type="Pfam" id="PF13382"/>
    </source>
</evidence>
<dbReference type="EMBL" id="OJIN01000184">
    <property type="protein sequence ID" value="SPD75113.1"/>
    <property type="molecule type" value="Genomic_DNA"/>
</dbReference>
<dbReference type="PANTHER" id="PTHR11113:SF2">
    <property type="entry name" value="ADENINE DEAMINASE"/>
    <property type="match status" value="1"/>
</dbReference>
<dbReference type="Pfam" id="PF01979">
    <property type="entry name" value="Amidohydro_1"/>
    <property type="match status" value="1"/>
</dbReference>
<dbReference type="InterPro" id="IPR026912">
    <property type="entry name" value="Adenine_deam_C"/>
</dbReference>
<proteinExistence type="inferred from homology"/>
<evidence type="ECO:0000256" key="1">
    <source>
        <dbReference type="ARBA" id="ARBA00006773"/>
    </source>
</evidence>
<organism evidence="7">
    <name type="scientific">uncultured Desulfobacterium sp</name>
    <dbReference type="NCBI Taxonomy" id="201089"/>
    <lineage>
        <taxon>Bacteria</taxon>
        <taxon>Pseudomonadati</taxon>
        <taxon>Thermodesulfobacteriota</taxon>
        <taxon>Desulfobacteria</taxon>
        <taxon>Desulfobacterales</taxon>
        <taxon>Desulfobacteriaceae</taxon>
        <taxon>Desulfobacterium</taxon>
        <taxon>environmental samples</taxon>
    </lineage>
</organism>